<accession>A0AA39IAK4</accession>
<reference evidence="3" key="1">
    <citation type="submission" date="2023-06" db="EMBL/GenBank/DDBJ databases">
        <title>Genomic analysis of the entomopathogenic nematode Steinernema hermaphroditum.</title>
        <authorList>
            <person name="Schwarz E.M."/>
            <person name="Heppert J.K."/>
            <person name="Baniya A."/>
            <person name="Schwartz H.T."/>
            <person name="Tan C.-H."/>
            <person name="Antoshechkin I."/>
            <person name="Sternberg P.W."/>
            <person name="Goodrich-Blair H."/>
            <person name="Dillman A.R."/>
        </authorList>
    </citation>
    <scope>NUCLEOTIDE SEQUENCE</scope>
    <source>
        <strain evidence="3">PS9179</strain>
        <tissue evidence="3">Whole animal</tissue>
    </source>
</reference>
<feature type="transmembrane region" description="Helical" evidence="2">
    <location>
        <begin position="223"/>
        <end position="253"/>
    </location>
</feature>
<comment type="caution">
    <text evidence="3">The sequence shown here is derived from an EMBL/GenBank/DDBJ whole genome shotgun (WGS) entry which is preliminary data.</text>
</comment>
<organism evidence="3 4">
    <name type="scientific">Steinernema hermaphroditum</name>
    <dbReference type="NCBI Taxonomy" id="289476"/>
    <lineage>
        <taxon>Eukaryota</taxon>
        <taxon>Metazoa</taxon>
        <taxon>Ecdysozoa</taxon>
        <taxon>Nematoda</taxon>
        <taxon>Chromadorea</taxon>
        <taxon>Rhabditida</taxon>
        <taxon>Tylenchina</taxon>
        <taxon>Panagrolaimomorpha</taxon>
        <taxon>Strongyloidoidea</taxon>
        <taxon>Steinernematidae</taxon>
        <taxon>Steinernema</taxon>
    </lineage>
</organism>
<evidence type="ECO:0000256" key="1">
    <source>
        <dbReference type="SAM" id="MobiDB-lite"/>
    </source>
</evidence>
<feature type="transmembrane region" description="Helical" evidence="2">
    <location>
        <begin position="341"/>
        <end position="358"/>
    </location>
</feature>
<sequence length="449" mass="49849">MNGPHERRLHNRNVDVFTLDTDRNPYSTHHTREYVHRKQVTKAYYCEQDDCPNDYNLNDSRDHKFDTVDAVDRISDEFRFLDDRQTNCQKYIYVFVAATQVIVGIGMIIFAALRYRRLFLGAANTNTLLDLSKAEDFASNNREGAAIIAVKSGTSVVVPAFLQILAGLCGFWPLVERRPNFLQILLILFGSISIFLWIEAVLIMSVEINLEFVQIRHTTDAIYGLLIAVLTILAIDVIFINAILVAIASTELIVQKPTDRSKSLVIWNVLLSAVALATLIISAIALSSSMTGVSFWNQTTTNPTAMYNIGLREVVISGLVLFSSTYGLYSACLEPGHRFGAAIISSIALLSTVVYIFNTDRILSITHNIRILLSTTNAYPIGGILLLILYCLLLFLAFGLVVVTAVTFAVHFPATRPDCPVGPKPIPSRPPMATDRSHPRTPHFGGSRL</sequence>
<evidence type="ECO:0000313" key="3">
    <source>
        <dbReference type="EMBL" id="KAK0419439.1"/>
    </source>
</evidence>
<feature type="transmembrane region" description="Helical" evidence="2">
    <location>
        <begin position="182"/>
        <end position="203"/>
    </location>
</feature>
<dbReference type="EMBL" id="JAUCMV010000002">
    <property type="protein sequence ID" value="KAK0419439.1"/>
    <property type="molecule type" value="Genomic_DNA"/>
</dbReference>
<feature type="transmembrane region" description="Helical" evidence="2">
    <location>
        <begin position="378"/>
        <end position="406"/>
    </location>
</feature>
<feature type="transmembrane region" description="Helical" evidence="2">
    <location>
        <begin position="156"/>
        <end position="175"/>
    </location>
</feature>
<name>A0AA39IAK4_9BILA</name>
<keyword evidence="2" id="KW-0472">Membrane</keyword>
<feature type="transmembrane region" description="Helical" evidence="2">
    <location>
        <begin position="91"/>
        <end position="113"/>
    </location>
</feature>
<protein>
    <submittedName>
        <fullName evidence="3">Uncharacterized protein</fullName>
    </submittedName>
</protein>
<gene>
    <name evidence="3" type="ORF">QR680_014145</name>
</gene>
<feature type="compositionally biased region" description="Pro residues" evidence="1">
    <location>
        <begin position="421"/>
        <end position="430"/>
    </location>
</feature>
<evidence type="ECO:0000313" key="4">
    <source>
        <dbReference type="Proteomes" id="UP001175271"/>
    </source>
</evidence>
<keyword evidence="4" id="KW-1185">Reference proteome</keyword>
<dbReference type="Proteomes" id="UP001175271">
    <property type="component" value="Unassembled WGS sequence"/>
</dbReference>
<feature type="transmembrane region" description="Helical" evidence="2">
    <location>
        <begin position="265"/>
        <end position="286"/>
    </location>
</feature>
<evidence type="ECO:0000256" key="2">
    <source>
        <dbReference type="SAM" id="Phobius"/>
    </source>
</evidence>
<proteinExistence type="predicted"/>
<dbReference type="AlphaFoldDB" id="A0AA39IAK4"/>
<keyword evidence="2" id="KW-0812">Transmembrane</keyword>
<feature type="region of interest" description="Disordered" evidence="1">
    <location>
        <begin position="421"/>
        <end position="449"/>
    </location>
</feature>
<keyword evidence="2" id="KW-1133">Transmembrane helix</keyword>